<proteinExistence type="predicted"/>
<keyword evidence="1" id="KW-0812">Transmembrane</keyword>
<feature type="transmembrane region" description="Helical" evidence="1">
    <location>
        <begin position="70"/>
        <end position="91"/>
    </location>
</feature>
<protein>
    <recommendedName>
        <fullName evidence="3">Cell shape-determining protein</fullName>
    </recommendedName>
</protein>
<gene>
    <name evidence="2" type="ORF">CTLFYP3_02303</name>
</gene>
<sequence length="542" mass="60625">MENIRDFAQKKASFKKYIGFLILAYIISAIVLAFNSKLILDFSLSIFYIVGIFVIVTGIYAFVTFNKKYGVAAVLVALVYIITSIVFSPIVSYKAHRNLIGEVEDVEFSNEIDHIDLKQLPIIDDDVAYKLADKKLGEIPSLGSQVTIGELTMQSVNGQLYYVAPLEHSSFFKWLTNSKGTTGYIKVSATNESDVQLITELNGEEIKIKYLESAYLFSDLDRAVYLRDMKAGHTDFTFELNDEGRPYWVITRYDTAIGFTESKATGVVVLDAQTGDSEVYDIENAPKWIDRIQPKRYIKNYIDKWGELVHGVFNFSDKNKLKTTEDMNLIYNNDSCYYFTGVTSVGNDEGLVGFTLTDTRTGETSMYKTSGATENASMKSAEGKVQQFGYTATLPYLINIQNEPTYFMTLKDSNGLVKQYAMVNVKNYNIVGVGDSLQSTLNKYLEGLTNTNISLEGSNNEEALEGEIERIGLVVKDGTSIYDIKLKGNESLFTVSTETSREVALSKVGDKVLLKYIKVGEGQYILTNSFENLSLKGTQQSN</sequence>
<accession>A0A6N3EGN6</accession>
<keyword evidence="1" id="KW-1133">Transmembrane helix</keyword>
<dbReference type="RefSeq" id="WP_156626742.1">
    <property type="nucleotide sequence ID" value="NZ_CACRTO010000021.1"/>
</dbReference>
<organism evidence="2">
    <name type="scientific">Clostridium tertium</name>
    <dbReference type="NCBI Taxonomy" id="1559"/>
    <lineage>
        <taxon>Bacteria</taxon>
        <taxon>Bacillati</taxon>
        <taxon>Bacillota</taxon>
        <taxon>Clostridia</taxon>
        <taxon>Eubacteriales</taxon>
        <taxon>Clostridiaceae</taxon>
        <taxon>Clostridium</taxon>
    </lineage>
</organism>
<evidence type="ECO:0000256" key="1">
    <source>
        <dbReference type="SAM" id="Phobius"/>
    </source>
</evidence>
<name>A0A6N3EGN6_9CLOT</name>
<evidence type="ECO:0008006" key="3">
    <source>
        <dbReference type="Google" id="ProtNLM"/>
    </source>
</evidence>
<dbReference type="AlphaFoldDB" id="A0A6N3EGN6"/>
<reference evidence="2" key="1">
    <citation type="submission" date="2019-11" db="EMBL/GenBank/DDBJ databases">
        <authorList>
            <person name="Feng L."/>
        </authorList>
    </citation>
    <scope>NUCLEOTIDE SEQUENCE</scope>
    <source>
        <strain evidence="2">CTertiumLFYP3</strain>
    </source>
</reference>
<evidence type="ECO:0000313" key="2">
    <source>
        <dbReference type="EMBL" id="VYU40230.1"/>
    </source>
</evidence>
<feature type="transmembrane region" description="Helical" evidence="1">
    <location>
        <begin position="46"/>
        <end position="63"/>
    </location>
</feature>
<dbReference type="EMBL" id="CACRTO010000021">
    <property type="protein sequence ID" value="VYU40230.1"/>
    <property type="molecule type" value="Genomic_DNA"/>
</dbReference>
<keyword evidence="1" id="KW-0472">Membrane</keyword>
<feature type="transmembrane region" description="Helical" evidence="1">
    <location>
        <begin position="20"/>
        <end position="40"/>
    </location>
</feature>